<protein>
    <submittedName>
        <fullName evidence="1">Uncharacterized protein</fullName>
    </submittedName>
</protein>
<gene>
    <name evidence="1" type="ORF">ZHD862_LOCUS35414</name>
</gene>
<dbReference type="AlphaFoldDB" id="A0A815PV62"/>
<organism evidence="1 2">
    <name type="scientific">Rotaria sordida</name>
    <dbReference type="NCBI Taxonomy" id="392033"/>
    <lineage>
        <taxon>Eukaryota</taxon>
        <taxon>Metazoa</taxon>
        <taxon>Spiralia</taxon>
        <taxon>Gnathifera</taxon>
        <taxon>Rotifera</taxon>
        <taxon>Eurotatoria</taxon>
        <taxon>Bdelloidea</taxon>
        <taxon>Philodinida</taxon>
        <taxon>Philodinidae</taxon>
        <taxon>Rotaria</taxon>
    </lineage>
</organism>
<proteinExistence type="predicted"/>
<dbReference type="Proteomes" id="UP000663864">
    <property type="component" value="Unassembled WGS sequence"/>
</dbReference>
<dbReference type="SUPFAM" id="SSF50998">
    <property type="entry name" value="Quinoprotein alcohol dehydrogenase-like"/>
    <property type="match status" value="1"/>
</dbReference>
<reference evidence="1" key="1">
    <citation type="submission" date="2021-02" db="EMBL/GenBank/DDBJ databases">
        <authorList>
            <person name="Nowell W R."/>
        </authorList>
    </citation>
    <scope>NUCLEOTIDE SEQUENCE</scope>
</reference>
<dbReference type="Gene3D" id="2.130.10.10">
    <property type="entry name" value="YVTN repeat-like/Quinoprotein amine dehydrogenase"/>
    <property type="match status" value="1"/>
</dbReference>
<name>A0A815PV62_9BILA</name>
<dbReference type="InterPro" id="IPR011047">
    <property type="entry name" value="Quinoprotein_ADH-like_sf"/>
</dbReference>
<dbReference type="InterPro" id="IPR015943">
    <property type="entry name" value="WD40/YVTN_repeat-like_dom_sf"/>
</dbReference>
<accession>A0A815PV62</accession>
<dbReference type="EMBL" id="CAJNOT010005061">
    <property type="protein sequence ID" value="CAF1454385.1"/>
    <property type="molecule type" value="Genomic_DNA"/>
</dbReference>
<comment type="caution">
    <text evidence="1">The sequence shown here is derived from an EMBL/GenBank/DDBJ whole genome shotgun (WGS) entry which is preliminary data.</text>
</comment>
<sequence>MMQLFQTNYHLSSIIYMQYDITLDSSYACMYVLQERCFLIVDYQDGSKYIYNFQTGEILKQLTLTLSSLPNLSLSLRSDGLFLAYISSRTVTVGDIITGTDVFTTTCLSDEQLFNKLFYSSQMLIIGLVNGSCDQIKNILRDRDVRYVHPKLNKSSRILSIGMKKSSLVDLYFDRIPGDLFDKFHYQQYRRQGHEQKKFFFFSHFLHDDIITDLCITNRSTTTLLYILLNDATLRIWSLENLIFIYNDNYIFQTNYQLSSIIHMHYDITFDSSYTFTVVDIITGTDVFTKTSLSDEQSFNKLFYSSQRLIIGLINGSCDVWNLRICEKKNYDTLNISDNISITTITYNDGMFFFGINDGSLYSYILASRHQLSI</sequence>
<evidence type="ECO:0000313" key="1">
    <source>
        <dbReference type="EMBL" id="CAF1454385.1"/>
    </source>
</evidence>
<evidence type="ECO:0000313" key="2">
    <source>
        <dbReference type="Proteomes" id="UP000663864"/>
    </source>
</evidence>